<organism evidence="1">
    <name type="scientific">bioreactor metagenome</name>
    <dbReference type="NCBI Taxonomy" id="1076179"/>
    <lineage>
        <taxon>unclassified sequences</taxon>
        <taxon>metagenomes</taxon>
        <taxon>ecological metagenomes</taxon>
    </lineage>
</organism>
<protein>
    <submittedName>
        <fullName evidence="1">Uncharacterized protein</fullName>
    </submittedName>
</protein>
<gene>
    <name evidence="1" type="ORF">SDC9_24469</name>
</gene>
<dbReference type="AlphaFoldDB" id="A0A644UI87"/>
<reference evidence="1" key="1">
    <citation type="submission" date="2019-08" db="EMBL/GenBank/DDBJ databases">
        <authorList>
            <person name="Kucharzyk K."/>
            <person name="Murdoch R.W."/>
            <person name="Higgins S."/>
            <person name="Loffler F."/>
        </authorList>
    </citation>
    <scope>NUCLEOTIDE SEQUENCE</scope>
</reference>
<accession>A0A644UI87</accession>
<comment type="caution">
    <text evidence="1">The sequence shown here is derived from an EMBL/GenBank/DDBJ whole genome shotgun (WGS) entry which is preliminary data.</text>
</comment>
<name>A0A644UI87_9ZZZZ</name>
<evidence type="ECO:0000313" key="1">
    <source>
        <dbReference type="EMBL" id="MPL78600.1"/>
    </source>
</evidence>
<sequence>MKIKLLSALALLALFGAVPAIAGESSCIDCHGNADIMKTLVPPPVASSGEGEG</sequence>
<proteinExistence type="predicted"/>
<dbReference type="EMBL" id="VSSQ01000118">
    <property type="protein sequence ID" value="MPL78600.1"/>
    <property type="molecule type" value="Genomic_DNA"/>
</dbReference>